<keyword evidence="1" id="KW-0175">Coiled coil</keyword>
<feature type="region of interest" description="Disordered" evidence="2">
    <location>
        <begin position="164"/>
        <end position="194"/>
    </location>
</feature>
<feature type="region of interest" description="Disordered" evidence="2">
    <location>
        <begin position="880"/>
        <end position="906"/>
    </location>
</feature>
<evidence type="ECO:0000256" key="2">
    <source>
        <dbReference type="SAM" id="MobiDB-lite"/>
    </source>
</evidence>
<evidence type="ECO:0000256" key="1">
    <source>
        <dbReference type="SAM" id="Coils"/>
    </source>
</evidence>
<dbReference type="EMBL" id="ML996085">
    <property type="protein sequence ID" value="KAF2153268.1"/>
    <property type="molecule type" value="Genomic_DNA"/>
</dbReference>
<dbReference type="AlphaFoldDB" id="A0A9P4MHK7"/>
<feature type="compositionally biased region" description="Low complexity" evidence="2">
    <location>
        <begin position="104"/>
        <end position="115"/>
    </location>
</feature>
<feature type="compositionally biased region" description="Basic and acidic residues" evidence="2">
    <location>
        <begin position="529"/>
        <end position="545"/>
    </location>
</feature>
<feature type="region of interest" description="Disordered" evidence="2">
    <location>
        <begin position="1"/>
        <end position="140"/>
    </location>
</feature>
<evidence type="ECO:0000313" key="4">
    <source>
        <dbReference type="Proteomes" id="UP000799439"/>
    </source>
</evidence>
<reference evidence="3" key="1">
    <citation type="journal article" date="2020" name="Stud. Mycol.">
        <title>101 Dothideomycetes genomes: a test case for predicting lifestyles and emergence of pathogens.</title>
        <authorList>
            <person name="Haridas S."/>
            <person name="Albert R."/>
            <person name="Binder M."/>
            <person name="Bloem J."/>
            <person name="Labutti K."/>
            <person name="Salamov A."/>
            <person name="Andreopoulos B."/>
            <person name="Baker S."/>
            <person name="Barry K."/>
            <person name="Bills G."/>
            <person name="Bluhm B."/>
            <person name="Cannon C."/>
            <person name="Castanera R."/>
            <person name="Culley D."/>
            <person name="Daum C."/>
            <person name="Ezra D."/>
            <person name="Gonzalez J."/>
            <person name="Henrissat B."/>
            <person name="Kuo A."/>
            <person name="Liang C."/>
            <person name="Lipzen A."/>
            <person name="Lutzoni F."/>
            <person name="Magnuson J."/>
            <person name="Mondo S."/>
            <person name="Nolan M."/>
            <person name="Ohm R."/>
            <person name="Pangilinan J."/>
            <person name="Park H.-J."/>
            <person name="Ramirez L."/>
            <person name="Alfaro M."/>
            <person name="Sun H."/>
            <person name="Tritt A."/>
            <person name="Yoshinaga Y."/>
            <person name="Zwiers L.-H."/>
            <person name="Turgeon B."/>
            <person name="Goodwin S."/>
            <person name="Spatafora J."/>
            <person name="Crous P."/>
            <person name="Grigoriev I."/>
        </authorList>
    </citation>
    <scope>NUCLEOTIDE SEQUENCE</scope>
    <source>
        <strain evidence="3">CBS 260.36</strain>
    </source>
</reference>
<name>A0A9P4MHK7_9PEZI</name>
<comment type="caution">
    <text evidence="3">The sequence shown here is derived from an EMBL/GenBank/DDBJ whole genome shotgun (WGS) entry which is preliminary data.</text>
</comment>
<sequence length="906" mass="101863">MKTRAQDRAPSAEPGAVPPSAARQSRKRRASSTATAIDDQHSVSQDASHQQQIKKRKKTTTVTTTTRDEESHPKLSTLDEEQIQVETTNGAETEKRRTSTFHTIISKISGSSRRSTLPPAETTHEIRASKSRSASRKSLPAAFAKDREAMDIDPFDPLTMQLIQQHREKRDRQSQSVIQLDGSDDLPEDPHDANELVQDGVDEHFTSPQQLRDHQSLRSLLNQGEDFAIESVNGAKTDLQRVTYEAHIDRLTREKAEAKAALEVLASGLESMGFGNPDSTPHEVLESILDAFGQSRYALNPRFPLETSEDVPESVMLANITDLLNNRDSSIDSLMDKLEAVQHHFSELQHDKATLQAAAKEDAEYITEIELKLSNIEHIQEKFSSFASEKTYQITSLEERNASLMESLGSVNATLEDSELTVKELRDAVERMEHEHAKAVLGLESDRDDAQAKLGSAEEDIVMKIEEIRALKETCQESTTIINTLNAEVRRLSDSLEEETTRREEAEADVARKFDTIRQQEEDLAELTSRNESERRQREAAETELDERQVEIKNLNDKLHKQGVEANQLRQKLYEQQLHSQKSLEQLEAIVQERDQLLKNEKEERADAESLAADRIAALEQQLTHEVEESKKKALGYGRELDELEQRNLELENSLTAATSALAEKMAELAEAREDSGNKIADLESAIGVLEDDLAQERSKLATTQEKAILQQQQMEATLAERDADIKQLSTDLDNSNQKIDDLEREKESLERRIENEAEAMLIFQGEKADEISSLREIIQAKDHEIHSLGEKAAEVDATWHELDEQKETIISERNEDILLLKKENAELRAEVLAYMARSRDDAAATFDRLQKLPSHSGGGTEASDVFADSPVVVATERKKIRKSRKSVRDSGVAIPSDGLTEHSIR</sequence>
<protein>
    <submittedName>
        <fullName evidence="3">Uncharacterized protein</fullName>
    </submittedName>
</protein>
<feature type="coiled-coil region" evidence="1">
    <location>
        <begin position="241"/>
        <end position="268"/>
    </location>
</feature>
<organism evidence="3 4">
    <name type="scientific">Myriangium duriaei CBS 260.36</name>
    <dbReference type="NCBI Taxonomy" id="1168546"/>
    <lineage>
        <taxon>Eukaryota</taxon>
        <taxon>Fungi</taxon>
        <taxon>Dikarya</taxon>
        <taxon>Ascomycota</taxon>
        <taxon>Pezizomycotina</taxon>
        <taxon>Dothideomycetes</taxon>
        <taxon>Dothideomycetidae</taxon>
        <taxon>Myriangiales</taxon>
        <taxon>Myriangiaceae</taxon>
        <taxon>Myriangium</taxon>
    </lineage>
</organism>
<evidence type="ECO:0000313" key="3">
    <source>
        <dbReference type="EMBL" id="KAF2153268.1"/>
    </source>
</evidence>
<dbReference type="Proteomes" id="UP000799439">
    <property type="component" value="Unassembled WGS sequence"/>
</dbReference>
<dbReference type="SUPFAM" id="SSF90257">
    <property type="entry name" value="Myosin rod fragments"/>
    <property type="match status" value="1"/>
</dbReference>
<dbReference type="OrthoDB" id="3532430at2759"/>
<gene>
    <name evidence="3" type="ORF">K461DRAFT_278096</name>
</gene>
<keyword evidence="4" id="KW-1185">Reference proteome</keyword>
<proteinExistence type="predicted"/>
<feature type="compositionally biased region" description="Polar residues" evidence="2">
    <location>
        <begin position="42"/>
        <end position="51"/>
    </location>
</feature>
<feature type="region of interest" description="Disordered" evidence="2">
    <location>
        <begin position="522"/>
        <end position="545"/>
    </location>
</feature>
<accession>A0A9P4MHK7</accession>